<dbReference type="PANTHER" id="PTHR30135">
    <property type="entry name" value="UNCHARACTERIZED PROTEIN YVCK-RELATED"/>
    <property type="match status" value="1"/>
</dbReference>
<organism evidence="4 6">
    <name type="scientific">Peptoanaerobacter stomatis</name>
    <dbReference type="NCBI Taxonomy" id="796937"/>
    <lineage>
        <taxon>Bacteria</taxon>
        <taxon>Bacillati</taxon>
        <taxon>Bacillota</taxon>
        <taxon>Clostridia</taxon>
        <taxon>Peptostreptococcales</taxon>
        <taxon>Filifactoraceae</taxon>
        <taxon>Peptoanaerobacter</taxon>
    </lineage>
</organism>
<dbReference type="InterPro" id="IPR002882">
    <property type="entry name" value="CofD"/>
</dbReference>
<reference evidence="3 5" key="2">
    <citation type="submission" date="2011-08" db="EMBL/GenBank/DDBJ databases">
        <title>The Genome Sequence of Eubacteriaceae bacterium CM5.</title>
        <authorList>
            <consortium name="The Broad Institute Genome Sequencing Platform"/>
            <person name="Earl A."/>
            <person name="Ward D."/>
            <person name="Feldgarden M."/>
            <person name="Gevers D."/>
            <person name="Sizova M."/>
            <person name="Hazen A."/>
            <person name="Epstein S."/>
            <person name="Young S.K."/>
            <person name="Zeng Q."/>
            <person name="Gargeya S."/>
            <person name="Fitzgerald M."/>
            <person name="Haas B."/>
            <person name="Abouelleil A."/>
            <person name="Alvarado L."/>
            <person name="Arachchi H.M."/>
            <person name="Berlin A."/>
            <person name="Brown A."/>
            <person name="Chapman S.B."/>
            <person name="Chen Z."/>
            <person name="Dunbar C."/>
            <person name="Freedman E."/>
            <person name="Gearin G."/>
            <person name="Gellesch M."/>
            <person name="Goldberg J."/>
            <person name="Griggs A."/>
            <person name="Gujja S."/>
            <person name="Heiman D."/>
            <person name="Howarth C."/>
            <person name="Larson L."/>
            <person name="Lui A."/>
            <person name="MacDonald P.J.P."/>
            <person name="Montmayeur A."/>
            <person name="Murphy C."/>
            <person name="Neiman D."/>
            <person name="Pearson M."/>
            <person name="Priest M."/>
            <person name="Roberts A."/>
            <person name="Saif S."/>
            <person name="Shea T."/>
            <person name="Shenoy N."/>
            <person name="Sisk P."/>
            <person name="Stolte C."/>
            <person name="Sykes S."/>
            <person name="Wortman J."/>
            <person name="Nusbaum C."/>
            <person name="Birren B."/>
        </authorList>
    </citation>
    <scope>NUCLEOTIDE SEQUENCE [LARGE SCALE GENOMIC DNA]</scope>
    <source>
        <strain evidence="3 5">CM5</strain>
    </source>
</reference>
<comment type="similarity">
    <text evidence="2">Belongs to the gluconeogenesis factor family.</text>
</comment>
<dbReference type="InterPro" id="IPR010119">
    <property type="entry name" value="Gluconeogen_factor"/>
</dbReference>
<evidence type="ECO:0000313" key="5">
    <source>
        <dbReference type="Proteomes" id="UP000003379"/>
    </source>
</evidence>
<dbReference type="HAMAP" id="MF_00973">
    <property type="entry name" value="Gluconeogen_factor"/>
    <property type="match status" value="1"/>
</dbReference>
<comment type="caution">
    <text evidence="4">The sequence shown here is derived from an EMBL/GenBank/DDBJ whole genome shotgun (WGS) entry which is preliminary data.</text>
</comment>
<evidence type="ECO:0000313" key="4">
    <source>
        <dbReference type="EMBL" id="EHL15975.1"/>
    </source>
</evidence>
<dbReference type="RefSeq" id="WP_009525779.1">
    <property type="nucleotide sequence ID" value="NZ_JBQMYZ010000036.1"/>
</dbReference>
<keyword evidence="1 2" id="KW-0963">Cytoplasm</keyword>
<accession>G9WZE9</accession>
<dbReference type="Pfam" id="PF01933">
    <property type="entry name" value="CofD"/>
    <property type="match status" value="1"/>
</dbReference>
<evidence type="ECO:0000313" key="3">
    <source>
        <dbReference type="EMBL" id="EHL15817.1"/>
    </source>
</evidence>
<dbReference type="GO" id="GO:0043743">
    <property type="term" value="F:LPPG:FO 2-phospho-L-lactate transferase activity"/>
    <property type="evidence" value="ECO:0007669"/>
    <property type="project" value="InterPro"/>
</dbReference>
<dbReference type="EMBL" id="AFZE01000007">
    <property type="protein sequence ID" value="EHL15975.1"/>
    <property type="molecule type" value="Genomic_DNA"/>
</dbReference>
<dbReference type="AlphaFoldDB" id="G9WZE9"/>
<dbReference type="Proteomes" id="UP000006437">
    <property type="component" value="Unassembled WGS sequence"/>
</dbReference>
<name>G9WZE9_9FIRM</name>
<dbReference type="CDD" id="cd07187">
    <property type="entry name" value="YvcK_like"/>
    <property type="match status" value="1"/>
</dbReference>
<dbReference type="BioCyc" id="EBAC796937-HMP:GMGH-1555-MONOMER"/>
<dbReference type="InterPro" id="IPR038136">
    <property type="entry name" value="CofD-like_dom_sf"/>
</dbReference>
<dbReference type="Proteomes" id="UP000003379">
    <property type="component" value="Unassembled WGS sequence"/>
</dbReference>
<dbReference type="GO" id="GO:0008360">
    <property type="term" value="P:regulation of cell shape"/>
    <property type="evidence" value="ECO:0007669"/>
    <property type="project" value="UniProtKB-UniRule"/>
</dbReference>
<dbReference type="Gene3D" id="3.40.50.10680">
    <property type="entry name" value="CofD-like domains"/>
    <property type="match status" value="1"/>
</dbReference>
<dbReference type="STRING" id="796937.HMPREF9630_00864"/>
<sequence>MKNKATITLLGGGTGQSNILRGLKKFDVNLNSIVTMADDGGSSGILRQEMDILPPGDLRNCILALSNIEPEMEKLFQYRFSKGSLKGQNFGNLFIAAMNEIHGDLKNAIVQISKILAVRGNVYPVTYDNINLLAKLKNGNIIRGESIIAKECINQKSTIDKIHIEPDNASASEDAVNAIRNSDVIIAGPGSLYTSILPVLLIKEIAYEIKKSNAVKIFITNIMTEHGETDSFTSKDFALEILKNFDSFIFDYFIINNGKIPDDIMIKYNKKGQNIIKFDDNDINAFKKTGITIISEDMVKIKDKLIFHNNEKVAQIINEIFKAKYNTNLEMFF</sequence>
<accession>G9XFS4</accession>
<comment type="function">
    <text evidence="2">Required for morphogenesis under gluconeogenic growth conditions.</text>
</comment>
<dbReference type="NCBIfam" id="TIGR01826">
    <property type="entry name" value="CofD_related"/>
    <property type="match status" value="1"/>
</dbReference>
<dbReference type="PATRIC" id="fig|796937.3.peg.748"/>
<evidence type="ECO:0000256" key="2">
    <source>
        <dbReference type="HAMAP-Rule" id="MF_00973"/>
    </source>
</evidence>
<evidence type="ECO:0000256" key="1">
    <source>
        <dbReference type="ARBA" id="ARBA00022490"/>
    </source>
</evidence>
<evidence type="ECO:0000313" key="6">
    <source>
        <dbReference type="Proteomes" id="UP000006437"/>
    </source>
</evidence>
<reference evidence="4 6" key="1">
    <citation type="submission" date="2011-08" db="EMBL/GenBank/DDBJ databases">
        <title>The Genome Sequence of Eubacteriaceae bacterium ACC19a.</title>
        <authorList>
            <consortium name="The Broad Institute Genome Sequencing Platform"/>
            <person name="Earl A."/>
            <person name="Ward D."/>
            <person name="Feldgarden M."/>
            <person name="Gevers D."/>
            <person name="Sizova M."/>
            <person name="Hazen A."/>
            <person name="Epstein S."/>
            <person name="Young S.K."/>
            <person name="Zeng Q."/>
            <person name="Gargeya S."/>
            <person name="Fitzgerald M."/>
            <person name="Haas B."/>
            <person name="Abouelleil A."/>
            <person name="Alvarado L."/>
            <person name="Arachchi H.M."/>
            <person name="Berlin A."/>
            <person name="Brown A."/>
            <person name="Chapman S.B."/>
            <person name="Chen Z."/>
            <person name="Dunbar C."/>
            <person name="Freedman E."/>
            <person name="Gearin G."/>
            <person name="Gellesch M."/>
            <person name="Goldberg J."/>
            <person name="Griggs A."/>
            <person name="Gujja S."/>
            <person name="Heiman D."/>
            <person name="Howarth C."/>
            <person name="Larson L."/>
            <person name="Lui A."/>
            <person name="MacDonald P.J.P."/>
            <person name="Montmayeur A."/>
            <person name="Murphy C."/>
            <person name="Neiman D."/>
            <person name="Pearson M."/>
            <person name="Priest M."/>
            <person name="Roberts A."/>
            <person name="Saif S."/>
            <person name="Shea T."/>
            <person name="Shenoy N."/>
            <person name="Sisk P."/>
            <person name="Stolte C."/>
            <person name="Sykes S."/>
            <person name="Wortman J."/>
            <person name="Nusbaum C."/>
            <person name="Birren B."/>
        </authorList>
    </citation>
    <scope>NUCLEOTIDE SEQUENCE [LARGE SCALE GENOMIC DNA]</scope>
    <source>
        <strain evidence="4 6">ACC19a</strain>
    </source>
</reference>
<gene>
    <name evidence="3" type="ORF">HMPREF9628_00740</name>
    <name evidence="4" type="ORF">HMPREF9629_01550</name>
</gene>
<dbReference type="SUPFAM" id="SSF142338">
    <property type="entry name" value="CofD-like"/>
    <property type="match status" value="1"/>
</dbReference>
<comment type="subcellular location">
    <subcellularLocation>
        <location evidence="2">Cytoplasm</location>
    </subcellularLocation>
</comment>
<dbReference type="HOGENOM" id="CLU_044041_0_1_9"/>
<proteinExistence type="inferred from homology"/>
<protein>
    <recommendedName>
        <fullName evidence="2">Putative gluconeogenesis factor</fullName>
    </recommendedName>
</protein>
<dbReference type="GO" id="GO:0005737">
    <property type="term" value="C:cytoplasm"/>
    <property type="evidence" value="ECO:0007669"/>
    <property type="project" value="UniProtKB-SubCell"/>
</dbReference>
<dbReference type="EMBL" id="AFZG01000085">
    <property type="protein sequence ID" value="EHL15817.1"/>
    <property type="molecule type" value="Genomic_DNA"/>
</dbReference>
<dbReference type="PANTHER" id="PTHR30135:SF3">
    <property type="entry name" value="GLUCONEOGENESIS FACTOR-RELATED"/>
    <property type="match status" value="1"/>
</dbReference>